<comment type="similarity">
    <text evidence="6">Belongs to the methyltransferase superfamily. RNA methyltransferase RsmG family.</text>
</comment>
<evidence type="ECO:0000313" key="8">
    <source>
        <dbReference type="EMBL" id="HDX31578.1"/>
    </source>
</evidence>
<keyword evidence="3 6" id="KW-0489">Methyltransferase</keyword>
<evidence type="ECO:0000256" key="4">
    <source>
        <dbReference type="ARBA" id="ARBA00022679"/>
    </source>
</evidence>
<comment type="caution">
    <text evidence="8">The sequence shown here is derived from an EMBL/GenBank/DDBJ whole genome shotgun (WGS) entry which is preliminary data.</text>
</comment>
<evidence type="ECO:0000256" key="7">
    <source>
        <dbReference type="SAM" id="MobiDB-lite"/>
    </source>
</evidence>
<dbReference type="InterPro" id="IPR029063">
    <property type="entry name" value="SAM-dependent_MTases_sf"/>
</dbReference>
<evidence type="ECO:0000256" key="5">
    <source>
        <dbReference type="ARBA" id="ARBA00022691"/>
    </source>
</evidence>
<dbReference type="Gene3D" id="3.40.50.150">
    <property type="entry name" value="Vaccinia Virus protein VP39"/>
    <property type="match status" value="1"/>
</dbReference>
<dbReference type="SUPFAM" id="SSF53335">
    <property type="entry name" value="S-adenosyl-L-methionine-dependent methyltransferases"/>
    <property type="match status" value="1"/>
</dbReference>
<comment type="subcellular location">
    <subcellularLocation>
        <location evidence="6">Cytoplasm</location>
    </subcellularLocation>
</comment>
<dbReference type="HAMAP" id="MF_00074">
    <property type="entry name" value="16SrRNA_methyltr_G"/>
    <property type="match status" value="1"/>
</dbReference>
<keyword evidence="5 6" id="KW-0949">S-adenosyl-L-methionine</keyword>
<protein>
    <recommendedName>
        <fullName evidence="6">Ribosomal RNA small subunit methyltransferase G</fullName>
        <ecNumber evidence="6">2.1.1.-</ecNumber>
    </recommendedName>
    <alternativeName>
        <fullName evidence="6">16S rRNA 7-methylguanosine methyltransferase</fullName>
        <shortName evidence="6">16S rRNA m7G methyltransferase</shortName>
    </alternativeName>
</protein>
<proteinExistence type="inferred from homology"/>
<feature type="compositionally biased region" description="Polar residues" evidence="7">
    <location>
        <begin position="12"/>
        <end position="23"/>
    </location>
</feature>
<feature type="binding site" evidence="6">
    <location>
        <position position="178"/>
    </location>
    <ligand>
        <name>S-adenosyl-L-methionine</name>
        <dbReference type="ChEBI" id="CHEBI:59789"/>
    </ligand>
</feature>
<evidence type="ECO:0000256" key="6">
    <source>
        <dbReference type="HAMAP-Rule" id="MF_00074"/>
    </source>
</evidence>
<dbReference type="FunFam" id="3.40.50.150:FF:000041">
    <property type="entry name" value="Ribosomal RNA small subunit methyltransferase G"/>
    <property type="match status" value="1"/>
</dbReference>
<dbReference type="PIRSF" id="PIRSF003078">
    <property type="entry name" value="GidB"/>
    <property type="match status" value="1"/>
</dbReference>
<gene>
    <name evidence="6 8" type="primary">rsmG</name>
    <name evidence="8" type="ORF">ENQ20_08790</name>
</gene>
<dbReference type="InterPro" id="IPR003682">
    <property type="entry name" value="rRNA_ssu_MeTfrase_G"/>
</dbReference>
<dbReference type="EMBL" id="DSMG01000084">
    <property type="protein sequence ID" value="HDX31578.1"/>
    <property type="molecule type" value="Genomic_DNA"/>
</dbReference>
<organism evidence="8">
    <name type="scientific">Caldilinea aerophila</name>
    <dbReference type="NCBI Taxonomy" id="133453"/>
    <lineage>
        <taxon>Bacteria</taxon>
        <taxon>Bacillati</taxon>
        <taxon>Chloroflexota</taxon>
        <taxon>Caldilineae</taxon>
        <taxon>Caldilineales</taxon>
        <taxon>Caldilineaceae</taxon>
        <taxon>Caldilinea</taxon>
    </lineage>
</organism>
<keyword evidence="2 6" id="KW-0698">rRNA processing</keyword>
<feature type="binding site" evidence="6">
    <location>
        <position position="113"/>
    </location>
    <ligand>
        <name>S-adenosyl-L-methionine</name>
        <dbReference type="ChEBI" id="CHEBI:59789"/>
    </ligand>
</feature>
<dbReference type="AlphaFoldDB" id="A0A7C1FP19"/>
<feature type="binding site" evidence="6">
    <location>
        <begin position="159"/>
        <end position="160"/>
    </location>
    <ligand>
        <name>S-adenosyl-L-methionine</name>
        <dbReference type="ChEBI" id="CHEBI:59789"/>
    </ligand>
</feature>
<dbReference type="GO" id="GO:0005829">
    <property type="term" value="C:cytosol"/>
    <property type="evidence" value="ECO:0007669"/>
    <property type="project" value="TreeGrafter"/>
</dbReference>
<dbReference type="PANTHER" id="PTHR31760:SF0">
    <property type="entry name" value="S-ADENOSYL-L-METHIONINE-DEPENDENT METHYLTRANSFERASES SUPERFAMILY PROTEIN"/>
    <property type="match status" value="1"/>
</dbReference>
<feature type="binding site" evidence="6">
    <location>
        <position position="108"/>
    </location>
    <ligand>
        <name>S-adenosyl-L-methionine</name>
        <dbReference type="ChEBI" id="CHEBI:59789"/>
    </ligand>
</feature>
<comment type="function">
    <text evidence="6">Specifically methylates the N7 position of a guanine in 16S rRNA.</text>
</comment>
<dbReference type="CDD" id="cd02440">
    <property type="entry name" value="AdoMet_MTases"/>
    <property type="match status" value="1"/>
</dbReference>
<dbReference type="PANTHER" id="PTHR31760">
    <property type="entry name" value="S-ADENOSYL-L-METHIONINE-DEPENDENT METHYLTRANSFERASES SUPERFAMILY PROTEIN"/>
    <property type="match status" value="1"/>
</dbReference>
<feature type="binding site" evidence="6">
    <location>
        <begin position="131"/>
        <end position="133"/>
    </location>
    <ligand>
        <name>S-adenosyl-L-methionine</name>
        <dbReference type="ChEBI" id="CHEBI:59789"/>
    </ligand>
</feature>
<sequence length="269" mass="29376">MEPSQPDLQEDLQAQSSAAEPQNNTGLPLLVKGCRRLQIPLSAVAIEAFERYYQELVTWNERLNLTAIVGVEEVQTKHFLDSLASLPLLAEELSVSLPLPSLRLLDVGTGAGFPGVPLKLASPALQLTLMDGTQKKIAFLEHLVKVLGLEGVTLVHGRAEELGRTAPHREHYDIVVARAVAPLNTLAEYLLPLVRKGGLAVFYKGPSAPQEFMQARRALNVLGGEAVRLAPVEVPFLPERRFILLVKKIAATPSLYPRGQGLARKRPIT</sequence>
<reference evidence="8" key="1">
    <citation type="journal article" date="2020" name="mSystems">
        <title>Genome- and Community-Level Interaction Insights into Carbon Utilization and Element Cycling Functions of Hydrothermarchaeota in Hydrothermal Sediment.</title>
        <authorList>
            <person name="Zhou Z."/>
            <person name="Liu Y."/>
            <person name="Xu W."/>
            <person name="Pan J."/>
            <person name="Luo Z.H."/>
            <person name="Li M."/>
        </authorList>
    </citation>
    <scope>NUCLEOTIDE SEQUENCE [LARGE SCALE GENOMIC DNA]</scope>
    <source>
        <strain evidence="8">SpSt-289</strain>
    </source>
</reference>
<dbReference type="Pfam" id="PF02527">
    <property type="entry name" value="GidB"/>
    <property type="match status" value="1"/>
</dbReference>
<keyword evidence="4 6" id="KW-0808">Transferase</keyword>
<evidence type="ECO:0000256" key="3">
    <source>
        <dbReference type="ARBA" id="ARBA00022603"/>
    </source>
</evidence>
<feature type="region of interest" description="Disordered" evidence="7">
    <location>
        <begin position="1"/>
        <end position="23"/>
    </location>
</feature>
<evidence type="ECO:0000256" key="1">
    <source>
        <dbReference type="ARBA" id="ARBA00022490"/>
    </source>
</evidence>
<dbReference type="NCBIfam" id="TIGR00138">
    <property type="entry name" value="rsmG_gidB"/>
    <property type="match status" value="1"/>
</dbReference>
<evidence type="ECO:0000256" key="2">
    <source>
        <dbReference type="ARBA" id="ARBA00022552"/>
    </source>
</evidence>
<keyword evidence="1 6" id="KW-0963">Cytoplasm</keyword>
<name>A0A7C1FP19_9CHLR</name>
<dbReference type="GO" id="GO:0070043">
    <property type="term" value="F:rRNA (guanine-N7-)-methyltransferase activity"/>
    <property type="evidence" value="ECO:0007669"/>
    <property type="project" value="UniProtKB-UniRule"/>
</dbReference>
<accession>A0A7C1FP19</accession>
<dbReference type="EC" id="2.1.1.-" evidence="6"/>